<evidence type="ECO:0000313" key="1">
    <source>
        <dbReference type="EMBL" id="QHT26424.1"/>
    </source>
</evidence>
<reference evidence="1" key="1">
    <citation type="journal article" date="2020" name="Nature">
        <title>Giant virus diversity and host interactions through global metagenomics.</title>
        <authorList>
            <person name="Schulz F."/>
            <person name="Roux S."/>
            <person name="Paez-Espino D."/>
            <person name="Jungbluth S."/>
            <person name="Walsh D.A."/>
            <person name="Denef V.J."/>
            <person name="McMahon K.D."/>
            <person name="Konstantinidis K.T."/>
            <person name="Eloe-Fadrosh E.A."/>
            <person name="Kyrpides N.C."/>
            <person name="Woyke T."/>
        </authorList>
    </citation>
    <scope>NUCLEOTIDE SEQUENCE</scope>
    <source>
        <strain evidence="1">GVMAG-M-3300023179-27</strain>
    </source>
</reference>
<dbReference type="AlphaFoldDB" id="A0A6C0EBG0"/>
<dbReference type="InterPro" id="IPR036412">
    <property type="entry name" value="HAD-like_sf"/>
</dbReference>
<name>A0A6C0EBG0_9ZZZZ</name>
<dbReference type="SUPFAM" id="SSF56784">
    <property type="entry name" value="HAD-like"/>
    <property type="match status" value="1"/>
</dbReference>
<organism evidence="1">
    <name type="scientific">viral metagenome</name>
    <dbReference type="NCBI Taxonomy" id="1070528"/>
    <lineage>
        <taxon>unclassified sequences</taxon>
        <taxon>metagenomes</taxon>
        <taxon>organismal metagenomes</taxon>
    </lineage>
</organism>
<proteinExistence type="predicted"/>
<accession>A0A6C0EBG0</accession>
<sequence>MAAVDTTKSVVVIDFNTFTWGNSYGVPLDPYINRTDSASTGELHLTCRLKGLLVPFDFKSIPKRCDNIDTETQNAIFEKVFAAYHEHYSAEFKTSWYNIFRLFCDRLESVKKNGLKLYIATNAVQDQVDRYLQTIPWNDGTLRDLFDGIKGTPQGKIGTPVNEINIVPMLDEILAEVGTTKRNFRFITNSLQQFRDAYDAGYLFTFNTDESEDLMTGEINLHHTNTILLDILDDTFGTIGFDERVMVKNTAIPYNGSFLIGLYGEKFIPYEMHLWLQTKEKPRTLFAKKDGDTYTIGSLCHFHRNFNGGFRYQKGFTKEFQMYDIEIVNMDNYRIVKDGEIAHVYVKDNDVELFGFKPLIYPSKVNFMTYGRSIDDGKVCVMMGDESIIIPPSSYADAIFCVIE</sequence>
<protein>
    <submittedName>
        <fullName evidence="1">Uncharacterized protein</fullName>
    </submittedName>
</protein>
<dbReference type="EMBL" id="MN739789">
    <property type="protein sequence ID" value="QHT26424.1"/>
    <property type="molecule type" value="Genomic_DNA"/>
</dbReference>